<feature type="region of interest" description="Disordered" evidence="10">
    <location>
        <begin position="1969"/>
        <end position="2006"/>
    </location>
</feature>
<dbReference type="InterPro" id="IPR012337">
    <property type="entry name" value="RNaseH-like_sf"/>
</dbReference>
<dbReference type="InterPro" id="IPR005135">
    <property type="entry name" value="Endo/exonuclease/phosphatase"/>
</dbReference>
<dbReference type="CDD" id="cd01650">
    <property type="entry name" value="RT_nLTR_like"/>
    <property type="match status" value="1"/>
</dbReference>
<comment type="subunit">
    <text evidence="2">Interacts with the CDC2 protein kinase to form a serine/threonine kinase holoenzyme complex also known as maturation promoting factor (MPF). The cyclin subunit imparts substrate specificity to the complex.</text>
</comment>
<keyword evidence="5" id="KW-0131">Cell cycle</keyword>
<dbReference type="GO" id="GO:0016538">
    <property type="term" value="F:cyclin-dependent protein serine/threonine kinase regulator activity"/>
    <property type="evidence" value="ECO:0007669"/>
    <property type="project" value="InterPro"/>
</dbReference>
<dbReference type="InterPro" id="IPR006671">
    <property type="entry name" value="Cyclin_N"/>
</dbReference>
<evidence type="ECO:0000259" key="12">
    <source>
        <dbReference type="PROSITE" id="PS50878"/>
    </source>
</evidence>
<evidence type="ECO:0000256" key="5">
    <source>
        <dbReference type="ARBA" id="ARBA00023306"/>
    </source>
</evidence>
<name>A0A2N9IQA9_FAGSY</name>
<dbReference type="GO" id="GO:0006357">
    <property type="term" value="P:regulation of transcription by RNA polymerase II"/>
    <property type="evidence" value="ECO:0007669"/>
    <property type="project" value="InterPro"/>
</dbReference>
<keyword evidence="8" id="KW-0863">Zinc-finger</keyword>
<keyword evidence="8" id="KW-0479">Metal-binding</keyword>
<dbReference type="Pfam" id="PF13966">
    <property type="entry name" value="zf-RVT"/>
    <property type="match status" value="1"/>
</dbReference>
<evidence type="ECO:0000256" key="9">
    <source>
        <dbReference type="RuleBase" id="RU000383"/>
    </source>
</evidence>
<evidence type="ECO:0000256" key="1">
    <source>
        <dbReference type="ARBA" id="ARBA00010589"/>
    </source>
</evidence>
<feature type="domain" description="CCHC-type" evidence="11">
    <location>
        <begin position="203"/>
        <end position="216"/>
    </location>
</feature>
<dbReference type="Pfam" id="PF14392">
    <property type="entry name" value="zf-CCHC_4"/>
    <property type="match status" value="1"/>
</dbReference>
<evidence type="ECO:0000256" key="6">
    <source>
        <dbReference type="ARBA" id="ARBA00032263"/>
    </source>
</evidence>
<feature type="domain" description="Reverse transcriptase" evidence="12">
    <location>
        <begin position="882"/>
        <end position="1163"/>
    </location>
</feature>
<dbReference type="InterPro" id="IPR036915">
    <property type="entry name" value="Cyclin-like_sf"/>
</dbReference>
<accession>A0A2N9IQA9</accession>
<evidence type="ECO:0000256" key="4">
    <source>
        <dbReference type="ARBA" id="ARBA00023127"/>
    </source>
</evidence>
<dbReference type="InterPro" id="IPR036691">
    <property type="entry name" value="Endo/exonu/phosph_ase_sf"/>
</dbReference>
<dbReference type="Pfam" id="PF21797">
    <property type="entry name" value="CycT2-like_C"/>
    <property type="match status" value="1"/>
</dbReference>
<keyword evidence="3" id="KW-0132">Cell division</keyword>
<dbReference type="Gene3D" id="3.30.420.10">
    <property type="entry name" value="Ribonuclease H-like superfamily/Ribonuclease H"/>
    <property type="match status" value="1"/>
</dbReference>
<reference evidence="13" key="1">
    <citation type="submission" date="2018-02" db="EMBL/GenBank/DDBJ databases">
        <authorList>
            <person name="Cohen D.B."/>
            <person name="Kent A.D."/>
        </authorList>
    </citation>
    <scope>NUCLEOTIDE SEQUENCE</scope>
</reference>
<dbReference type="PANTHER" id="PTHR10026">
    <property type="entry name" value="CYCLIN"/>
    <property type="match status" value="1"/>
</dbReference>
<dbReference type="PROSITE" id="PS50158">
    <property type="entry name" value="ZF_CCHC"/>
    <property type="match status" value="1"/>
</dbReference>
<dbReference type="InterPro" id="IPR000477">
    <property type="entry name" value="RT_dom"/>
</dbReference>
<evidence type="ECO:0000256" key="8">
    <source>
        <dbReference type="PROSITE-ProRule" id="PRU00047"/>
    </source>
</evidence>
<dbReference type="Gene3D" id="3.60.10.10">
    <property type="entry name" value="Endonuclease/exonuclease/phosphatase"/>
    <property type="match status" value="1"/>
</dbReference>
<dbReference type="CDD" id="cd20591">
    <property type="entry name" value="CYCLIN_AcCycL_rpt1"/>
    <property type="match status" value="1"/>
</dbReference>
<dbReference type="InterPro" id="IPR013763">
    <property type="entry name" value="Cyclin-like_dom"/>
</dbReference>
<dbReference type="InterPro" id="IPR002156">
    <property type="entry name" value="RNaseH_domain"/>
</dbReference>
<dbReference type="InterPro" id="IPR036397">
    <property type="entry name" value="RNaseH_sf"/>
</dbReference>
<dbReference type="CDD" id="cd20594">
    <property type="entry name" value="CYCLIN_AcCycL_rpt2"/>
    <property type="match status" value="1"/>
</dbReference>
<dbReference type="Pfam" id="PF03372">
    <property type="entry name" value="Exo_endo_phos"/>
    <property type="match status" value="1"/>
</dbReference>
<dbReference type="InterPro" id="IPR025558">
    <property type="entry name" value="DUF4283"/>
</dbReference>
<dbReference type="PROSITE" id="PS50878">
    <property type="entry name" value="RT_POL"/>
    <property type="match status" value="1"/>
</dbReference>
<dbReference type="InterPro" id="IPR044730">
    <property type="entry name" value="RNase_H-like_dom_plant"/>
</dbReference>
<gene>
    <name evidence="13" type="ORF">FSB_LOCUS54934</name>
</gene>
<feature type="region of interest" description="Disordered" evidence="10">
    <location>
        <begin position="2019"/>
        <end position="2124"/>
    </location>
</feature>
<dbReference type="SUPFAM" id="SSF47954">
    <property type="entry name" value="Cyclin-like"/>
    <property type="match status" value="2"/>
</dbReference>
<dbReference type="InterPro" id="IPR026960">
    <property type="entry name" value="RVT-Znf"/>
</dbReference>
<evidence type="ECO:0000256" key="10">
    <source>
        <dbReference type="SAM" id="MobiDB-lite"/>
    </source>
</evidence>
<dbReference type="GO" id="GO:0003676">
    <property type="term" value="F:nucleic acid binding"/>
    <property type="evidence" value="ECO:0007669"/>
    <property type="project" value="InterPro"/>
</dbReference>
<dbReference type="SUPFAM" id="SSF56672">
    <property type="entry name" value="DNA/RNA polymerases"/>
    <property type="match status" value="1"/>
</dbReference>
<dbReference type="SMART" id="SM00385">
    <property type="entry name" value="CYCLIN"/>
    <property type="match status" value="2"/>
</dbReference>
<dbReference type="Pfam" id="PF00078">
    <property type="entry name" value="RVT_1"/>
    <property type="match status" value="1"/>
</dbReference>
<evidence type="ECO:0000256" key="7">
    <source>
        <dbReference type="ARBA" id="ARBA00073269"/>
    </source>
</evidence>
<proteinExistence type="inferred from homology"/>
<dbReference type="InterPro" id="IPR025836">
    <property type="entry name" value="Zn_knuckle_CX2CX4HX4C"/>
</dbReference>
<dbReference type="Pfam" id="PF14111">
    <property type="entry name" value="DUF4283"/>
    <property type="match status" value="1"/>
</dbReference>
<dbReference type="SUPFAM" id="SSF56219">
    <property type="entry name" value="DNase I-like"/>
    <property type="match status" value="1"/>
</dbReference>
<dbReference type="FunFam" id="1.10.472.10:FF:000068">
    <property type="entry name" value="Cyclin-L1-1 isoform A"/>
    <property type="match status" value="1"/>
</dbReference>
<feature type="region of interest" description="Disordered" evidence="10">
    <location>
        <begin position="405"/>
        <end position="425"/>
    </location>
</feature>
<dbReference type="GO" id="GO:0008270">
    <property type="term" value="F:zinc ion binding"/>
    <property type="evidence" value="ECO:0007669"/>
    <property type="project" value="UniProtKB-KW"/>
</dbReference>
<dbReference type="EMBL" id="OIVN01006177">
    <property type="protein sequence ID" value="SPD27052.1"/>
    <property type="molecule type" value="Genomic_DNA"/>
</dbReference>
<dbReference type="SUPFAM" id="SSF53098">
    <property type="entry name" value="Ribonuclease H-like"/>
    <property type="match status" value="1"/>
</dbReference>
<evidence type="ECO:0000256" key="2">
    <source>
        <dbReference type="ARBA" id="ARBA00011177"/>
    </source>
</evidence>
<dbReference type="FunFam" id="1.10.472.10:FF:000031">
    <property type="entry name" value="cyclin-L1-1-like isoform X1"/>
    <property type="match status" value="1"/>
</dbReference>
<dbReference type="Pfam" id="PF13456">
    <property type="entry name" value="RVT_3"/>
    <property type="match status" value="1"/>
</dbReference>
<feature type="compositionally biased region" description="Basic and acidic residues" evidence="10">
    <location>
        <begin position="2019"/>
        <end position="2106"/>
    </location>
</feature>
<dbReference type="Pfam" id="PF00134">
    <property type="entry name" value="Cyclin_N"/>
    <property type="match status" value="1"/>
</dbReference>
<evidence type="ECO:0000313" key="13">
    <source>
        <dbReference type="EMBL" id="SPD27052.1"/>
    </source>
</evidence>
<feature type="compositionally biased region" description="Polar residues" evidence="10">
    <location>
        <begin position="1969"/>
        <end position="1991"/>
    </location>
</feature>
<dbReference type="GO" id="GO:0051301">
    <property type="term" value="P:cell division"/>
    <property type="evidence" value="ECO:0007669"/>
    <property type="project" value="UniProtKB-KW"/>
</dbReference>
<evidence type="ECO:0000259" key="11">
    <source>
        <dbReference type="PROSITE" id="PS50158"/>
    </source>
</evidence>
<keyword evidence="8" id="KW-0862">Zinc</keyword>
<dbReference type="GO" id="GO:0004523">
    <property type="term" value="F:RNA-DNA hybrid ribonuclease activity"/>
    <property type="evidence" value="ECO:0007669"/>
    <property type="project" value="InterPro"/>
</dbReference>
<comment type="similarity">
    <text evidence="1">Belongs to the cyclin family. Cyclin L subfamily.</text>
</comment>
<sequence length="2183" mass="248709">MDELIARTENCSCADNRLTLIPPNLPSNTCELSLIGKITSSRNFLSSVVKEILEKAWKPTHPFQITKVDRNMFLFTFGHEVDRQLAFNRRPWTIKGSHMVLKPLTPNLTWQEMDFSTSTFWVQVHGLPVLWQQKDYLTSIGQQAGHVLDVDLAGNYPHQWRRFVRIKIEVNIIIPLKSGFFLPRPGLKDLWIGLKYEKLPELCYKCGIIGHPEKECTMGITMLSNQYGIKFPAFGEWIRTENFREPPEVYGRSKRSDFMPEIPKVSLVNINEGSVPDNFQVISGLKVATTSTVARVTGEGSVDSGQARQTGIADSFRPREVSSLAKLLALSLQKERSALKTHMMQDSHLDHQVVADPNTQVECVASSAQHAGMIASEDKQCDLDPTPKTQSVARPNLTQTQFPSLIIPDTDQPKGQRPPPTLYPTQRRALKSPLQHNEDPRVELSGHLMTKLALSIGFSEQIMIGAKGKAGGICLLWSISQNVEIIEFDSRTIAVTVREEYCTWDLIGFYGPPYQAKRRKAWENLNALIQSLHNPWMCFGDFNVVVEDSEKEGGARGNTSAPNFLKELLFDLGAVDLGHSGNKFTWWNKRWGKGAIRERLDRAISCTNWRVAFPKASVIHLGSVNSDHSPLLIDTNPDDEFLPRPFRFEAMWTRDPRCGGVIKRAWDVKIIGSKCFNLCRKQSLTAKALKKWNREEFGLCQTKIKELNNKIEEIQKMSMNETNARIEASLQGDLNEWMRRNEVLWKQKSRELWLKDGDRNSKFFHLSTIIRRKRNSIDAIKSDEGEWITCKKEIREHVVEKFSHLFTEEPVLFPTDLEQLISPSISDAENADLCRIPTGQEIKAMIFEMHSQKAPGPDGLPALFYQRYWNIVGSTVVEAIQSFFRFGRILKEVNNSLLVLIPKINSPSSVKHFRPISLCNTVYKTISKLLVSRLRPLLDKLISPCQSAFTPGRWIAENQLVVQELLHSFKQRKVKGGYIALKIDLQKAYDRVNWQFLRTVLQNFGFHSIFVNWVLECVSSVSFSILINGGKTKFFQPTRGLRQGDPLSPYLFILCQEVLARMIDREHANGTICGVSMNRGGPAFTNVMFADDIMLFSKALSRDVAALNKCLETYCNWSGQLVNRDKSGIIFSKLVPLNQKRRLKGELQMKKVSEHAKYLGAPLFSSGSRVKDFRYLQEKLEARLKGWRSKSLSWAGRSTLIKKAKMFNAALIAKLTWMVASKRLSPCIVALRNKYKVTADWLREEPLKYASKTWKAIERMKILINNGACFLVGDGESIDVWKEPWVPWLHNFTPKPKYPSMILSPLKVADLIDNNSRSWNLRRIQELFDAESAEAISKIKIPATPIDDKLIWILDPKGKFSVKSVIRSAQGQVSAHDGVNWNGLWKLRIHERYKVLIWRIATGILPTKVNLALKLGSGDTLCPLCSEYDESIEHIFFHCAISRAIWFGNSWAVYSNHLTFSSCKDIINIICDPSLPSGMSMDGKMLKEQTAIQFAITLDVIWNLRNQVIHNDHKINLMATIKLLESRIMEHVLSLKEPGSLEVRDCVVWEAPPIGVIKINVDAAIYLDKSFMAAVARDYKGELIKAWAKTTVYKDPTIAEADAICWALELAKTEKFEKISIESDAKVCVDALLSPTDDCPWKIRTFTSLALELAVYFSVCSFYWVKRDANHLADAMAKVAHSLCLPFCCSQETLPPSVKEAWLRDVFLLMIYTAIDNFYLTDEQLKDSPSRKDGIDEATEITLRIYGCDLIQESGILLKLPQAVMATGQVLFHRFYCKKSFARFNVKKVAAGCVWLASKLEESPRKARQVLIVFHRMECRRENLPIEHLEIGSQKYHELKTDLSRTERHILKEMGFICHVEHPHKFISNYLATLEAPPELRQEAWNLANDSLRTTLCVRFKSEVVACGVVYAAARRFQVPLPENPPWWKVFDADKSGIDEVCRVLAELYSLPKAQYIPVCKDGDAFTFSNKSRDSQSQPVLKEIPQTSPTANIKPASAAVNPESGGSKDVLVRAAIDRLKESKKSDDESKNMPVDGEVREEPLPKSNSEHRTELSRERNREREKERERERDREREDRIKARDRDRGRDSDRERDREETERDRDKVKDRSHRSKDRGKDSGMLTSNFVHEPDAIEDIRGNQDITHHEIVITTVPLILQGRRIAIDIIHMLKPVFKAASCILHLS</sequence>
<organism evidence="13">
    <name type="scientific">Fagus sylvatica</name>
    <name type="common">Beechnut</name>
    <dbReference type="NCBI Taxonomy" id="28930"/>
    <lineage>
        <taxon>Eukaryota</taxon>
        <taxon>Viridiplantae</taxon>
        <taxon>Streptophyta</taxon>
        <taxon>Embryophyta</taxon>
        <taxon>Tracheophyta</taxon>
        <taxon>Spermatophyta</taxon>
        <taxon>Magnoliopsida</taxon>
        <taxon>eudicotyledons</taxon>
        <taxon>Gunneridae</taxon>
        <taxon>Pentapetalae</taxon>
        <taxon>rosids</taxon>
        <taxon>fabids</taxon>
        <taxon>Fagales</taxon>
        <taxon>Fagaceae</taxon>
        <taxon>Fagus</taxon>
    </lineage>
</organism>
<keyword evidence="4 9" id="KW-0195">Cyclin</keyword>
<dbReference type="CDD" id="cd06222">
    <property type="entry name" value="RNase_H_like"/>
    <property type="match status" value="1"/>
</dbReference>
<dbReference type="InterPro" id="IPR001878">
    <property type="entry name" value="Znf_CCHC"/>
</dbReference>
<dbReference type="Gene3D" id="1.10.472.10">
    <property type="entry name" value="Cyclin-like"/>
    <property type="match status" value="2"/>
</dbReference>
<dbReference type="InterPro" id="IPR043198">
    <property type="entry name" value="Cyclin/Ssn8"/>
</dbReference>
<dbReference type="InterPro" id="IPR043502">
    <property type="entry name" value="DNA/RNA_pol_sf"/>
</dbReference>
<evidence type="ECO:0000256" key="3">
    <source>
        <dbReference type="ARBA" id="ARBA00022618"/>
    </source>
</evidence>
<protein>
    <recommendedName>
        <fullName evidence="7">Cyclin-L1-1</fullName>
    </recommendedName>
    <alternativeName>
        <fullName evidence="6">B-like cyclin</fullName>
    </alternativeName>
</protein>